<feature type="domain" description="EF-hand" evidence="4">
    <location>
        <begin position="155"/>
        <end position="190"/>
    </location>
</feature>
<dbReference type="Proteomes" id="UP000668214">
    <property type="component" value="Unassembled WGS sequence"/>
</dbReference>
<dbReference type="CDD" id="cd00051">
    <property type="entry name" value="EFh"/>
    <property type="match status" value="2"/>
</dbReference>
<dbReference type="AlphaFoldDB" id="A0A836JP77"/>
<dbReference type="PROSITE" id="PS50222">
    <property type="entry name" value="EF_HAND_2"/>
    <property type="match status" value="3"/>
</dbReference>
<gene>
    <name evidence="5" type="primary">Calm_1</name>
    <name evidence="5" type="ORF">G6Z78_0012067</name>
</gene>
<dbReference type="PANTHER" id="PTHR23048">
    <property type="entry name" value="MYOSIN LIGHT CHAIN 1, 3"/>
    <property type="match status" value="1"/>
</dbReference>
<evidence type="ECO:0000313" key="6">
    <source>
        <dbReference type="Proteomes" id="UP000668214"/>
    </source>
</evidence>
<dbReference type="FunFam" id="1.10.238.10:FF:000178">
    <property type="entry name" value="Calmodulin-2 A"/>
    <property type="match status" value="1"/>
</dbReference>
<feature type="region of interest" description="Disordered" evidence="3">
    <location>
        <begin position="1"/>
        <end position="99"/>
    </location>
</feature>
<feature type="compositionally biased region" description="Low complexity" evidence="3">
    <location>
        <begin position="48"/>
        <end position="78"/>
    </location>
</feature>
<accession>A0A836JP77</accession>
<evidence type="ECO:0000259" key="4">
    <source>
        <dbReference type="PROSITE" id="PS50222"/>
    </source>
</evidence>
<dbReference type="InterPro" id="IPR002048">
    <property type="entry name" value="EF_hand_dom"/>
</dbReference>
<keyword evidence="2" id="KW-0106">Calcium</keyword>
<keyword evidence="1" id="KW-0677">Repeat</keyword>
<proteinExistence type="predicted"/>
<evidence type="ECO:0000313" key="5">
    <source>
        <dbReference type="EMBL" id="KAG5319590.1"/>
    </source>
</evidence>
<dbReference type="InterPro" id="IPR011992">
    <property type="entry name" value="EF-hand-dom_pair"/>
</dbReference>
<sequence length="267" mass="29522">MAFAAARMILKDKRRKPSKEDFAPRNRSKARNKPADGVGHVNQKCASGQKAPAAGQKVAPGAKVAAKPAQKPTAQKGQVKVTPKAASVKTGKNKKKGQRQQYDLIVTINLVSAMVTNNSVISEFKEAFMLFDKDEDGTITMAELGVVMRSLGQRPSETELRDMVNEVDQDGNGTIEFNEFLQMMSKKMKSADGEDELREAFRVFDKNNDGLISSKELRHVMTNLGEKLSEEEVDDMIKEADLDGDGMVNYEGNAYMFLNVSVCYNLF</sequence>
<comment type="caution">
    <text evidence="5">The sequence shown here is derived from an EMBL/GenBank/DDBJ whole genome shotgun (WGS) entry which is preliminary data.</text>
</comment>
<protein>
    <submittedName>
        <fullName evidence="5">CALM protein</fullName>
    </submittedName>
</protein>
<keyword evidence="6" id="KW-1185">Reference proteome</keyword>
<dbReference type="GO" id="GO:0005509">
    <property type="term" value="F:calcium ion binding"/>
    <property type="evidence" value="ECO:0007669"/>
    <property type="project" value="InterPro"/>
</dbReference>
<dbReference type="PROSITE" id="PS00018">
    <property type="entry name" value="EF_HAND_1"/>
    <property type="match status" value="3"/>
</dbReference>
<dbReference type="Gene3D" id="1.10.238.10">
    <property type="entry name" value="EF-hand"/>
    <property type="match status" value="2"/>
</dbReference>
<evidence type="ECO:0000256" key="1">
    <source>
        <dbReference type="ARBA" id="ARBA00022737"/>
    </source>
</evidence>
<dbReference type="GO" id="GO:0016460">
    <property type="term" value="C:myosin II complex"/>
    <property type="evidence" value="ECO:0007669"/>
    <property type="project" value="TreeGrafter"/>
</dbReference>
<feature type="non-terminal residue" evidence="5">
    <location>
        <position position="1"/>
    </location>
</feature>
<reference evidence="5" key="1">
    <citation type="submission" date="2020-02" db="EMBL/GenBank/DDBJ databases">
        <title>Relaxed selection underlies rapid genomic changes in the transitions from sociality to social parasitism in ants.</title>
        <authorList>
            <person name="Bi X."/>
        </authorList>
    </citation>
    <scope>NUCLEOTIDE SEQUENCE</scope>
    <source>
        <strain evidence="5">BGI-DK2014c</strain>
        <tissue evidence="5">Whole body</tissue>
    </source>
</reference>
<dbReference type="InterPro" id="IPR050230">
    <property type="entry name" value="CALM/Myosin/TropC-like"/>
</dbReference>
<dbReference type="PANTHER" id="PTHR23048:SF0">
    <property type="entry name" value="CALMODULIN LIKE 3"/>
    <property type="match status" value="1"/>
</dbReference>
<organism evidence="5 6">
    <name type="scientific">Pseudoatta argentina</name>
    <dbReference type="NCBI Taxonomy" id="621737"/>
    <lineage>
        <taxon>Eukaryota</taxon>
        <taxon>Metazoa</taxon>
        <taxon>Ecdysozoa</taxon>
        <taxon>Arthropoda</taxon>
        <taxon>Hexapoda</taxon>
        <taxon>Insecta</taxon>
        <taxon>Pterygota</taxon>
        <taxon>Neoptera</taxon>
        <taxon>Endopterygota</taxon>
        <taxon>Hymenoptera</taxon>
        <taxon>Apocrita</taxon>
        <taxon>Aculeata</taxon>
        <taxon>Formicoidea</taxon>
        <taxon>Formicidae</taxon>
        <taxon>Myrmicinae</taxon>
        <taxon>Pseudoatta</taxon>
    </lineage>
</organism>
<feature type="domain" description="EF-hand" evidence="4">
    <location>
        <begin position="192"/>
        <end position="227"/>
    </location>
</feature>
<evidence type="ECO:0000256" key="3">
    <source>
        <dbReference type="SAM" id="MobiDB-lite"/>
    </source>
</evidence>
<feature type="non-terminal residue" evidence="5">
    <location>
        <position position="267"/>
    </location>
</feature>
<dbReference type="EMBL" id="JAANIA010001671">
    <property type="protein sequence ID" value="KAG5319590.1"/>
    <property type="molecule type" value="Genomic_DNA"/>
</dbReference>
<feature type="domain" description="EF-hand" evidence="4">
    <location>
        <begin position="119"/>
        <end position="154"/>
    </location>
</feature>
<dbReference type="SUPFAM" id="SSF47473">
    <property type="entry name" value="EF-hand"/>
    <property type="match status" value="1"/>
</dbReference>
<evidence type="ECO:0000256" key="2">
    <source>
        <dbReference type="ARBA" id="ARBA00022837"/>
    </source>
</evidence>
<dbReference type="SMART" id="SM00054">
    <property type="entry name" value="EFh"/>
    <property type="match status" value="4"/>
</dbReference>
<dbReference type="Pfam" id="PF13499">
    <property type="entry name" value="EF-hand_7"/>
    <property type="match status" value="2"/>
</dbReference>
<dbReference type="InterPro" id="IPR018247">
    <property type="entry name" value="EF_Hand_1_Ca_BS"/>
</dbReference>
<name>A0A836JP77_9HYME</name>